<name>A0A7R9M2R5_9ACAR</name>
<sequence length="100" mass="11651">MITTATKDKQFYSIGQPNNWDTKKINDGKVVDLITDKNSAKKTGISLYFQNMTKKDFGDYRCKVDYWSEIDGKTLHQDSYRKVTVGRIENSTFYINNHDL</sequence>
<reference evidence="1" key="1">
    <citation type="submission" date="2020-11" db="EMBL/GenBank/DDBJ databases">
        <authorList>
            <person name="Tran Van P."/>
        </authorList>
    </citation>
    <scope>NUCLEOTIDE SEQUENCE</scope>
</reference>
<accession>A0A7R9M2R5</accession>
<dbReference type="EMBL" id="OC920445">
    <property type="protein sequence ID" value="CAD7652499.1"/>
    <property type="molecule type" value="Genomic_DNA"/>
</dbReference>
<dbReference type="Proteomes" id="UP000728032">
    <property type="component" value="Unassembled WGS sequence"/>
</dbReference>
<dbReference type="EMBL" id="CAJPVJ010005620">
    <property type="protein sequence ID" value="CAG2169686.1"/>
    <property type="molecule type" value="Genomic_DNA"/>
</dbReference>
<evidence type="ECO:0000313" key="2">
    <source>
        <dbReference type="Proteomes" id="UP000728032"/>
    </source>
</evidence>
<organism evidence="1">
    <name type="scientific">Oppiella nova</name>
    <dbReference type="NCBI Taxonomy" id="334625"/>
    <lineage>
        <taxon>Eukaryota</taxon>
        <taxon>Metazoa</taxon>
        <taxon>Ecdysozoa</taxon>
        <taxon>Arthropoda</taxon>
        <taxon>Chelicerata</taxon>
        <taxon>Arachnida</taxon>
        <taxon>Acari</taxon>
        <taxon>Acariformes</taxon>
        <taxon>Sarcoptiformes</taxon>
        <taxon>Oribatida</taxon>
        <taxon>Brachypylina</taxon>
        <taxon>Oppioidea</taxon>
        <taxon>Oppiidae</taxon>
        <taxon>Oppiella</taxon>
    </lineage>
</organism>
<proteinExistence type="predicted"/>
<dbReference type="OrthoDB" id="10495210at2759"/>
<evidence type="ECO:0000313" key="1">
    <source>
        <dbReference type="EMBL" id="CAD7652499.1"/>
    </source>
</evidence>
<dbReference type="AlphaFoldDB" id="A0A7R9M2R5"/>
<protein>
    <submittedName>
        <fullName evidence="1">Uncharacterized protein</fullName>
    </submittedName>
</protein>
<keyword evidence="2" id="KW-1185">Reference proteome</keyword>
<gene>
    <name evidence="1" type="ORF">ONB1V03_LOCUS9160</name>
</gene>